<proteinExistence type="predicted"/>
<dbReference type="Proteomes" id="UP000887013">
    <property type="component" value="Unassembled WGS sequence"/>
</dbReference>
<gene>
    <name evidence="1" type="ORF">NPIL_304641</name>
</gene>
<reference evidence="1" key="1">
    <citation type="submission" date="2020-08" db="EMBL/GenBank/DDBJ databases">
        <title>Multicomponent nature underlies the extraordinary mechanical properties of spider dragline silk.</title>
        <authorList>
            <person name="Kono N."/>
            <person name="Nakamura H."/>
            <person name="Mori M."/>
            <person name="Yoshida Y."/>
            <person name="Ohtoshi R."/>
            <person name="Malay A.D."/>
            <person name="Moran D.A.P."/>
            <person name="Tomita M."/>
            <person name="Numata K."/>
            <person name="Arakawa K."/>
        </authorList>
    </citation>
    <scope>NUCLEOTIDE SEQUENCE</scope>
</reference>
<accession>A0A8X6N5P6</accession>
<sequence length="135" mass="16448">MWIRLKLQKLLFGNEEWITFTVFSNHVQRPCRRDYICFSNVSREKIHLLRKTRLIRLMLSWRMTLRGFVCSREKISCPMWWISCEPHQKMCSISSSDRGKIAGRSAWEPKERERKFVKYHCITDCQFFRNRGQIE</sequence>
<evidence type="ECO:0000313" key="1">
    <source>
        <dbReference type="EMBL" id="GFS95277.1"/>
    </source>
</evidence>
<evidence type="ECO:0000313" key="2">
    <source>
        <dbReference type="Proteomes" id="UP000887013"/>
    </source>
</evidence>
<keyword evidence="2" id="KW-1185">Reference proteome</keyword>
<organism evidence="1 2">
    <name type="scientific">Nephila pilipes</name>
    <name type="common">Giant wood spider</name>
    <name type="synonym">Nephila maculata</name>
    <dbReference type="NCBI Taxonomy" id="299642"/>
    <lineage>
        <taxon>Eukaryota</taxon>
        <taxon>Metazoa</taxon>
        <taxon>Ecdysozoa</taxon>
        <taxon>Arthropoda</taxon>
        <taxon>Chelicerata</taxon>
        <taxon>Arachnida</taxon>
        <taxon>Araneae</taxon>
        <taxon>Araneomorphae</taxon>
        <taxon>Entelegynae</taxon>
        <taxon>Araneoidea</taxon>
        <taxon>Nephilidae</taxon>
        <taxon>Nephila</taxon>
    </lineage>
</organism>
<dbReference type="AlphaFoldDB" id="A0A8X6N5P6"/>
<protein>
    <submittedName>
        <fullName evidence="1">Uncharacterized protein</fullName>
    </submittedName>
</protein>
<name>A0A8X6N5P6_NEPPI</name>
<dbReference type="EMBL" id="BMAW01054226">
    <property type="protein sequence ID" value="GFS95277.1"/>
    <property type="molecule type" value="Genomic_DNA"/>
</dbReference>
<comment type="caution">
    <text evidence="1">The sequence shown here is derived from an EMBL/GenBank/DDBJ whole genome shotgun (WGS) entry which is preliminary data.</text>
</comment>